<comment type="caution">
    <text evidence="2">The sequence shown here is derived from an EMBL/GenBank/DDBJ whole genome shotgun (WGS) entry which is preliminary data.</text>
</comment>
<keyword evidence="3" id="KW-1185">Reference proteome</keyword>
<feature type="compositionally biased region" description="Gly residues" evidence="1">
    <location>
        <begin position="246"/>
        <end position="256"/>
    </location>
</feature>
<dbReference type="InterPro" id="IPR036465">
    <property type="entry name" value="vWFA_dom_sf"/>
</dbReference>
<accession>A0ABT6MJ28</accession>
<evidence type="ECO:0000313" key="3">
    <source>
        <dbReference type="Proteomes" id="UP001160334"/>
    </source>
</evidence>
<dbReference type="Proteomes" id="UP001160334">
    <property type="component" value="Unassembled WGS sequence"/>
</dbReference>
<organism evidence="2 3">
    <name type="scientific">Prescottella agglutinans</name>
    <dbReference type="NCBI Taxonomy" id="1644129"/>
    <lineage>
        <taxon>Bacteria</taxon>
        <taxon>Bacillati</taxon>
        <taxon>Actinomycetota</taxon>
        <taxon>Actinomycetes</taxon>
        <taxon>Mycobacteriales</taxon>
        <taxon>Nocardiaceae</taxon>
        <taxon>Prescottella</taxon>
    </lineage>
</organism>
<name>A0ABT6MJ28_9NOCA</name>
<dbReference type="EMBL" id="JARXVC010000020">
    <property type="protein sequence ID" value="MDH6284328.1"/>
    <property type="molecule type" value="Genomic_DNA"/>
</dbReference>
<evidence type="ECO:0000256" key="1">
    <source>
        <dbReference type="SAM" id="MobiDB-lite"/>
    </source>
</evidence>
<protein>
    <submittedName>
        <fullName evidence="2">Mg-chelatase subunit ChlD</fullName>
    </submittedName>
</protein>
<reference evidence="2 3" key="1">
    <citation type="submission" date="2023-04" db="EMBL/GenBank/DDBJ databases">
        <title>Forest soil microbial communities from Buena Vista Peninsula, Colon Province, Panama.</title>
        <authorList>
            <person name="Bouskill N."/>
        </authorList>
    </citation>
    <scope>NUCLEOTIDE SEQUENCE [LARGE SCALE GENOMIC DNA]</scope>
    <source>
        <strain evidence="2 3">CFH S0262</strain>
    </source>
</reference>
<dbReference type="RefSeq" id="WP_280763553.1">
    <property type="nucleotide sequence ID" value="NZ_JARXVC010000020.1"/>
</dbReference>
<gene>
    <name evidence="2" type="ORF">M2280_005586</name>
</gene>
<dbReference type="SUPFAM" id="SSF53300">
    <property type="entry name" value="vWA-like"/>
    <property type="match status" value="1"/>
</dbReference>
<evidence type="ECO:0000313" key="2">
    <source>
        <dbReference type="EMBL" id="MDH6284328.1"/>
    </source>
</evidence>
<proteinExistence type="predicted"/>
<sequence>MATTDNWTIPGWSATSLARKVAGRGDATVVIDADPASPALVVDVDTGEIRVGVGRARLDAGDAIGMLDTLAQRLQHPVLAGLVLDGASRAAHSRWHGRLPESVAPDVVAAAWALDAARAHRRLIARSPQSRMFLRASTPVLFSGEEIRVRRAVEDLLPRVDAGVLPRWVGTQLREAVEVELGPGVLGPFEAIYRQVLDLKDADQEALLHLAAEWVQLWNQLDAGGGQDGAAGDGATDDADDAAGASGAGGLGGSAGGDTETESEPAEPQPTEDASDDTRAAGDDADGDAAGGEGQASTSADADSDDAAGDAEGGPAGESENSTQTSAPGPSGGVAFSELITELLDATTAEADAALTAERHRTLTKAPTPEEHEDSTQRALATEIANSVFGPSATRRLSHRSPTADDVAQRAAIVRRLERAQYAAPRVVTEQVGYPAGRPRTGALVQRAAQRAQGQAVTATPWRRQRRRIAEKPPIHAGIVVDYSGSMSAWMPSAGTAMWSLAAAAAELGGTAAAVGFGGTVTALMKSRTRPTLVPAVPNGGSSSGCAEAMAAVSDAAQLMVPFGARVLVVLTDGQLPGRDAAAIEAHTRYLHRHDVTVVWALTGTTEDADVIPKHAVVVDEVTPDSFGALVADTLATALEAAHRQTI</sequence>
<feature type="region of interest" description="Disordered" evidence="1">
    <location>
        <begin position="227"/>
        <end position="334"/>
    </location>
</feature>